<dbReference type="InterPro" id="IPR011032">
    <property type="entry name" value="GroES-like_sf"/>
</dbReference>
<evidence type="ECO:0000313" key="2">
    <source>
        <dbReference type="EMBL" id="KAJ9632589.1"/>
    </source>
</evidence>
<comment type="caution">
    <text evidence="2">The sequence shown here is derived from an EMBL/GenBank/DDBJ whole genome shotgun (WGS) entry which is preliminary data.</text>
</comment>
<gene>
    <name evidence="2" type="ORF">H2204_007893</name>
</gene>
<dbReference type="Pfam" id="PF00107">
    <property type="entry name" value="ADH_zinc_N"/>
    <property type="match status" value="1"/>
</dbReference>
<dbReference type="InterPro" id="IPR013154">
    <property type="entry name" value="ADH-like_N"/>
</dbReference>
<dbReference type="AlphaFoldDB" id="A0AA38Y110"/>
<dbReference type="GO" id="GO:0016491">
    <property type="term" value="F:oxidoreductase activity"/>
    <property type="evidence" value="ECO:0007669"/>
    <property type="project" value="InterPro"/>
</dbReference>
<feature type="domain" description="Enoyl reductase (ER)" evidence="1">
    <location>
        <begin position="23"/>
        <end position="354"/>
    </location>
</feature>
<dbReference type="InterPro" id="IPR013149">
    <property type="entry name" value="ADH-like_C"/>
</dbReference>
<dbReference type="PANTHER" id="PTHR45033:SF2">
    <property type="entry name" value="ZINC-TYPE ALCOHOL DEHYDROGENASE-LIKE PROTEIN C1773.06C"/>
    <property type="match status" value="1"/>
</dbReference>
<keyword evidence="3" id="KW-1185">Reference proteome</keyword>
<dbReference type="Gene3D" id="3.90.180.10">
    <property type="entry name" value="Medium-chain alcohol dehydrogenases, catalytic domain"/>
    <property type="match status" value="1"/>
</dbReference>
<organism evidence="2 3">
    <name type="scientific">Knufia peltigerae</name>
    <dbReference type="NCBI Taxonomy" id="1002370"/>
    <lineage>
        <taxon>Eukaryota</taxon>
        <taxon>Fungi</taxon>
        <taxon>Dikarya</taxon>
        <taxon>Ascomycota</taxon>
        <taxon>Pezizomycotina</taxon>
        <taxon>Eurotiomycetes</taxon>
        <taxon>Chaetothyriomycetidae</taxon>
        <taxon>Chaetothyriales</taxon>
        <taxon>Trichomeriaceae</taxon>
        <taxon>Knufia</taxon>
    </lineage>
</organism>
<dbReference type="InterPro" id="IPR036291">
    <property type="entry name" value="NAD(P)-bd_dom_sf"/>
</dbReference>
<sequence>MSLPTVTSRWVIKPTKSTSTGTSGFDGLEYQDSVPIPPLGNHDCLVRFEAASLNYRDVAILKGNYPWTVNEDVVPVSDGAGVVIAVGPEVDEFRVGDKVTTLFHQGWQSGLLTPTKRVTTLGTYLDGVLRQYAVFPERGLVPIPKHLTTIEASTLPCAAVTAWNALYGLPSRSLQKGQSVLVQGTGGVSLFAMQFALAAGATVVATTSSTAKAEKLKAMGATHVINYKENPRWGELAKTLSPDGEGVHHIIEVGGSSSMEQSLKAVRIEGLISLIGFLGGKDAASSCSFGDCLATLSIIRGVNVGSKQQFLAMNEFMTAHDIRPVIDGETFGFDEAKRAYEFLWDQKQWGKVVIRIGE</sequence>
<name>A0AA38Y110_9EURO</name>
<dbReference type="SMART" id="SM00829">
    <property type="entry name" value="PKS_ER"/>
    <property type="match status" value="1"/>
</dbReference>
<dbReference type="SUPFAM" id="SSF50129">
    <property type="entry name" value="GroES-like"/>
    <property type="match status" value="1"/>
</dbReference>
<dbReference type="CDD" id="cd08276">
    <property type="entry name" value="MDR7"/>
    <property type="match status" value="1"/>
</dbReference>
<reference evidence="2" key="1">
    <citation type="submission" date="2022-10" db="EMBL/GenBank/DDBJ databases">
        <title>Culturing micro-colonial fungi from biological soil crusts in the Mojave desert and describing Neophaeococcomyces mojavensis, and introducing the new genera and species Taxawa tesnikishii.</title>
        <authorList>
            <person name="Kurbessoian T."/>
            <person name="Stajich J.E."/>
        </authorList>
    </citation>
    <scope>NUCLEOTIDE SEQUENCE</scope>
    <source>
        <strain evidence="2">TK_35</strain>
    </source>
</reference>
<dbReference type="InterPro" id="IPR052711">
    <property type="entry name" value="Zinc_ADH-like"/>
</dbReference>
<dbReference type="SUPFAM" id="SSF51735">
    <property type="entry name" value="NAD(P)-binding Rossmann-fold domains"/>
    <property type="match status" value="1"/>
</dbReference>
<dbReference type="InterPro" id="IPR020843">
    <property type="entry name" value="ER"/>
</dbReference>
<evidence type="ECO:0000259" key="1">
    <source>
        <dbReference type="SMART" id="SM00829"/>
    </source>
</evidence>
<evidence type="ECO:0000313" key="3">
    <source>
        <dbReference type="Proteomes" id="UP001172681"/>
    </source>
</evidence>
<dbReference type="EMBL" id="JAPDRN010000055">
    <property type="protein sequence ID" value="KAJ9632589.1"/>
    <property type="molecule type" value="Genomic_DNA"/>
</dbReference>
<dbReference type="PANTHER" id="PTHR45033">
    <property type="match status" value="1"/>
</dbReference>
<protein>
    <recommendedName>
        <fullName evidence="1">Enoyl reductase (ER) domain-containing protein</fullName>
    </recommendedName>
</protein>
<dbReference type="Gene3D" id="3.40.50.720">
    <property type="entry name" value="NAD(P)-binding Rossmann-like Domain"/>
    <property type="match status" value="1"/>
</dbReference>
<dbReference type="Pfam" id="PF08240">
    <property type="entry name" value="ADH_N"/>
    <property type="match status" value="1"/>
</dbReference>
<proteinExistence type="predicted"/>
<accession>A0AA38Y110</accession>
<dbReference type="Proteomes" id="UP001172681">
    <property type="component" value="Unassembled WGS sequence"/>
</dbReference>